<reference evidence="2 3" key="1">
    <citation type="submission" date="2020-02" db="EMBL/GenBank/DDBJ databases">
        <title>Draft genome sequence of two Spirosoma agri KCTC 52727 and Spirosoma terrae KCTC 52035.</title>
        <authorList>
            <person name="Rojas J."/>
            <person name="Ambika Manirajan B."/>
            <person name="Suarez C."/>
            <person name="Ratering S."/>
            <person name="Schnell S."/>
        </authorList>
    </citation>
    <scope>NUCLEOTIDE SEQUENCE [LARGE SCALE GENOMIC DNA]</scope>
    <source>
        <strain evidence="2 3">KCTC 52035</strain>
    </source>
</reference>
<dbReference type="InterPro" id="IPR015943">
    <property type="entry name" value="WD40/YVTN_repeat-like_dom_sf"/>
</dbReference>
<evidence type="ECO:0000313" key="3">
    <source>
        <dbReference type="Proteomes" id="UP000474175"/>
    </source>
</evidence>
<organism evidence="2 3">
    <name type="scientific">Spirosoma terrae</name>
    <dbReference type="NCBI Taxonomy" id="1968276"/>
    <lineage>
        <taxon>Bacteria</taxon>
        <taxon>Pseudomonadati</taxon>
        <taxon>Bacteroidota</taxon>
        <taxon>Cytophagia</taxon>
        <taxon>Cytophagales</taxon>
        <taxon>Cytophagaceae</taxon>
        <taxon>Spirosoma</taxon>
    </lineage>
</organism>
<proteinExistence type="predicted"/>
<keyword evidence="1" id="KW-0175">Coiled coil</keyword>
<dbReference type="InterPro" id="IPR013783">
    <property type="entry name" value="Ig-like_fold"/>
</dbReference>
<gene>
    <name evidence="2" type="ORF">GK108_04680</name>
</gene>
<dbReference type="Proteomes" id="UP000474175">
    <property type="component" value="Unassembled WGS sequence"/>
</dbReference>
<evidence type="ECO:0000313" key="2">
    <source>
        <dbReference type="EMBL" id="NDU94159.1"/>
    </source>
</evidence>
<protein>
    <submittedName>
        <fullName evidence="2">Uncharacterized protein</fullName>
    </submittedName>
</protein>
<dbReference type="Gene3D" id="2.130.10.10">
    <property type="entry name" value="YVTN repeat-like/Quinoprotein amine dehydrogenase"/>
    <property type="match status" value="2"/>
</dbReference>
<evidence type="ECO:0000256" key="1">
    <source>
        <dbReference type="SAM" id="Coils"/>
    </source>
</evidence>
<dbReference type="SUPFAM" id="SSF63829">
    <property type="entry name" value="Calcium-dependent phosphotriesterase"/>
    <property type="match status" value="1"/>
</dbReference>
<dbReference type="InterPro" id="IPR016032">
    <property type="entry name" value="Sig_transdc_resp-reg_C-effctor"/>
</dbReference>
<sequence length="957" mass="109533">MSWISMERNRLSYLLYFFRGLLTALGVGFLLAGQSAAQSGYSFCQPELIHFTRQTYGAYNQNWGAVQHRQTRFLYFANSKGLLEFDGSSWRVYELPKKQKVRSVCIDEKGRIFTGALGEFGYWEPDKTGELAYHSLAPLVKDRAFQGEEIWNILATSQGILFQSFAFIYRFHAGRVELLHPPGNVLFVRQVRNRLLLGVIDKGLYEIQGDRFLLVKGSEFLGSETVNTILPLGETELLIGTERALYRYDDREFRPFNDQLNAFMLLNRLNRGLLIGPDQYAFGTLLNGVIITDASGTIREHINQKNGLQNSTVLAMCQDAEHNLWLGLDKGIDLINLNSPIRYFPDNDGDLGTLYDMARCNNNLYLGTNQGVYYKSLLSPDSPFRLVSGTQGQVWDLTVVDNQLMCGHNRGTFRIDGDRATLLCPITGGWVLRRLKHHPDVLIQGTYTRLCIYRKDARGQWAFSHPIDGFSASVRQLEESPDGSIWVNRAPNQGLQRLTLSADLRSVKASNVYAGPELIRSTINLCRIQEQIVVTSAKGGLRYDSAADRFVPAQSIYPWFVSTTRKVFPIDSAYVFVLRQDGSLYWGKPNQQSLVEIPVKPNQWVEEYESIVSLDENHVALCRENGFTLLPIDKLNQAGAGSVRPPIIRTIAVLDGPESSHTFRGPAPALSFSHKQGNLLITFCTPYYSRPVKYSYWLENSTQHWSPWTASQQKEFTNLSPGHYVFHLKSNLNSSESVLVFDINPPWYWTTWSKLLYVLIAGALLKWIYELHLRRVAMHQNRVREKLEEQLRHQEEQSQREIILLQKEQLEQGLIQKSEELANSTMSLIQKNELLIKLKDELGRIRARAGTKLPADDFQRINTLIDANMSSEQDWKLFQANFNKVHEQFLKHLIDNYPDLSQGDLKLAAYLRMNLSTKEIAHLLNITPRSVELKRYRLRKKLDIEGDINLSEFMMKY</sequence>
<dbReference type="Gene3D" id="2.60.40.10">
    <property type="entry name" value="Immunoglobulins"/>
    <property type="match status" value="1"/>
</dbReference>
<dbReference type="InterPro" id="IPR036388">
    <property type="entry name" value="WH-like_DNA-bd_sf"/>
</dbReference>
<accession>A0A6L9LBF3</accession>
<keyword evidence="3" id="KW-1185">Reference proteome</keyword>
<dbReference type="AlphaFoldDB" id="A0A6L9LBF3"/>
<dbReference type="GO" id="GO:0003677">
    <property type="term" value="F:DNA binding"/>
    <property type="evidence" value="ECO:0007669"/>
    <property type="project" value="InterPro"/>
</dbReference>
<dbReference type="GO" id="GO:0006355">
    <property type="term" value="P:regulation of DNA-templated transcription"/>
    <property type="evidence" value="ECO:0007669"/>
    <property type="project" value="InterPro"/>
</dbReference>
<dbReference type="Gene3D" id="1.10.10.10">
    <property type="entry name" value="Winged helix-like DNA-binding domain superfamily/Winged helix DNA-binding domain"/>
    <property type="match status" value="1"/>
</dbReference>
<dbReference type="EMBL" id="JAAFZH010000001">
    <property type="protein sequence ID" value="NDU94159.1"/>
    <property type="molecule type" value="Genomic_DNA"/>
</dbReference>
<feature type="coiled-coil region" evidence="1">
    <location>
        <begin position="777"/>
        <end position="808"/>
    </location>
</feature>
<name>A0A6L9LBF3_9BACT</name>
<comment type="caution">
    <text evidence="2">The sequence shown here is derived from an EMBL/GenBank/DDBJ whole genome shotgun (WGS) entry which is preliminary data.</text>
</comment>
<dbReference type="RefSeq" id="WP_163943462.1">
    <property type="nucleotide sequence ID" value="NZ_JAAFZH010000001.1"/>
</dbReference>
<dbReference type="SUPFAM" id="SSF46894">
    <property type="entry name" value="C-terminal effector domain of the bipartite response regulators"/>
    <property type="match status" value="1"/>
</dbReference>